<name>A0AAN6Y4D2_9PEZI</name>
<feature type="compositionally biased region" description="Polar residues" evidence="1">
    <location>
        <begin position="101"/>
        <end position="110"/>
    </location>
</feature>
<evidence type="ECO:0000313" key="4">
    <source>
        <dbReference type="Proteomes" id="UP001301769"/>
    </source>
</evidence>
<evidence type="ECO:0000313" key="3">
    <source>
        <dbReference type="EMBL" id="KAK4211100.1"/>
    </source>
</evidence>
<keyword evidence="2" id="KW-0732">Signal</keyword>
<gene>
    <name evidence="3" type="ORF">QBC37DRAFT_20175</name>
</gene>
<dbReference type="EMBL" id="MU858157">
    <property type="protein sequence ID" value="KAK4211100.1"/>
    <property type="molecule type" value="Genomic_DNA"/>
</dbReference>
<accession>A0AAN6Y4D2</accession>
<feature type="chain" id="PRO_5042814870" description="GPI anchored serine-threonine rich protein" evidence="2">
    <location>
        <begin position="18"/>
        <end position="165"/>
    </location>
</feature>
<feature type="region of interest" description="Disordered" evidence="1">
    <location>
        <begin position="98"/>
        <end position="135"/>
    </location>
</feature>
<keyword evidence="4" id="KW-1185">Reference proteome</keyword>
<evidence type="ECO:0008006" key="5">
    <source>
        <dbReference type="Google" id="ProtNLM"/>
    </source>
</evidence>
<dbReference type="Proteomes" id="UP001301769">
    <property type="component" value="Unassembled WGS sequence"/>
</dbReference>
<reference evidence="3" key="2">
    <citation type="submission" date="2023-05" db="EMBL/GenBank/DDBJ databases">
        <authorList>
            <consortium name="Lawrence Berkeley National Laboratory"/>
            <person name="Steindorff A."/>
            <person name="Hensen N."/>
            <person name="Bonometti L."/>
            <person name="Westerberg I."/>
            <person name="Brannstrom I.O."/>
            <person name="Guillou S."/>
            <person name="Cros-Aarteil S."/>
            <person name="Calhoun S."/>
            <person name="Haridas S."/>
            <person name="Kuo A."/>
            <person name="Mondo S."/>
            <person name="Pangilinan J."/>
            <person name="Riley R."/>
            <person name="Labutti K."/>
            <person name="Andreopoulos B."/>
            <person name="Lipzen A."/>
            <person name="Chen C."/>
            <person name="Yanf M."/>
            <person name="Daum C."/>
            <person name="Ng V."/>
            <person name="Clum A."/>
            <person name="Ohm R."/>
            <person name="Martin F."/>
            <person name="Silar P."/>
            <person name="Natvig D."/>
            <person name="Lalanne C."/>
            <person name="Gautier V."/>
            <person name="Ament-Velasquez S.L."/>
            <person name="Kruys A."/>
            <person name="Hutchinson M.I."/>
            <person name="Powell A.J."/>
            <person name="Barry K."/>
            <person name="Miller A.N."/>
            <person name="Grigoriev I.V."/>
            <person name="Debuchy R."/>
            <person name="Gladieux P."/>
            <person name="Thoren M.H."/>
            <person name="Johannesson H."/>
        </authorList>
    </citation>
    <scope>NUCLEOTIDE SEQUENCE</scope>
    <source>
        <strain evidence="3">PSN293</strain>
    </source>
</reference>
<organism evidence="3 4">
    <name type="scientific">Rhypophila decipiens</name>
    <dbReference type="NCBI Taxonomy" id="261697"/>
    <lineage>
        <taxon>Eukaryota</taxon>
        <taxon>Fungi</taxon>
        <taxon>Dikarya</taxon>
        <taxon>Ascomycota</taxon>
        <taxon>Pezizomycotina</taxon>
        <taxon>Sordariomycetes</taxon>
        <taxon>Sordariomycetidae</taxon>
        <taxon>Sordariales</taxon>
        <taxon>Naviculisporaceae</taxon>
        <taxon>Rhypophila</taxon>
    </lineage>
</organism>
<sequence>MKSVLVALAAFAAAALAANEDCQALYIVEACLEGEERKLADCRDGDWDCKCNQHINILTCFNNCPQDTRINQWTGQKQIFCGYASQYPSSTTKVVAAKPTGATTPAQTTEGKADDASPTNTDATGTGTTTGTAAAATKTDSGAADLVFNAGSMLAAVAGVAAFVL</sequence>
<proteinExistence type="predicted"/>
<evidence type="ECO:0000256" key="2">
    <source>
        <dbReference type="SAM" id="SignalP"/>
    </source>
</evidence>
<evidence type="ECO:0000256" key="1">
    <source>
        <dbReference type="SAM" id="MobiDB-lite"/>
    </source>
</evidence>
<feature type="signal peptide" evidence="2">
    <location>
        <begin position="1"/>
        <end position="17"/>
    </location>
</feature>
<dbReference type="AlphaFoldDB" id="A0AAN6Y4D2"/>
<feature type="compositionally biased region" description="Low complexity" evidence="1">
    <location>
        <begin position="119"/>
        <end position="135"/>
    </location>
</feature>
<reference evidence="3" key="1">
    <citation type="journal article" date="2023" name="Mol. Phylogenet. Evol.">
        <title>Genome-scale phylogeny and comparative genomics of the fungal order Sordariales.</title>
        <authorList>
            <person name="Hensen N."/>
            <person name="Bonometti L."/>
            <person name="Westerberg I."/>
            <person name="Brannstrom I.O."/>
            <person name="Guillou S."/>
            <person name="Cros-Aarteil S."/>
            <person name="Calhoun S."/>
            <person name="Haridas S."/>
            <person name="Kuo A."/>
            <person name="Mondo S."/>
            <person name="Pangilinan J."/>
            <person name="Riley R."/>
            <person name="LaButti K."/>
            <person name="Andreopoulos B."/>
            <person name="Lipzen A."/>
            <person name="Chen C."/>
            <person name="Yan M."/>
            <person name="Daum C."/>
            <person name="Ng V."/>
            <person name="Clum A."/>
            <person name="Steindorff A."/>
            <person name="Ohm R.A."/>
            <person name="Martin F."/>
            <person name="Silar P."/>
            <person name="Natvig D.O."/>
            <person name="Lalanne C."/>
            <person name="Gautier V."/>
            <person name="Ament-Velasquez S.L."/>
            <person name="Kruys A."/>
            <person name="Hutchinson M.I."/>
            <person name="Powell A.J."/>
            <person name="Barry K."/>
            <person name="Miller A.N."/>
            <person name="Grigoriev I.V."/>
            <person name="Debuchy R."/>
            <person name="Gladieux P."/>
            <person name="Hiltunen Thoren M."/>
            <person name="Johannesson H."/>
        </authorList>
    </citation>
    <scope>NUCLEOTIDE SEQUENCE</scope>
    <source>
        <strain evidence="3">PSN293</strain>
    </source>
</reference>
<protein>
    <recommendedName>
        <fullName evidence="5">GPI anchored serine-threonine rich protein</fullName>
    </recommendedName>
</protein>
<comment type="caution">
    <text evidence="3">The sequence shown here is derived from an EMBL/GenBank/DDBJ whole genome shotgun (WGS) entry which is preliminary data.</text>
</comment>